<keyword evidence="2 4" id="KW-0378">Hydrolase</keyword>
<evidence type="ECO:0000313" key="8">
    <source>
        <dbReference type="Proteomes" id="UP000011083"/>
    </source>
</evidence>
<dbReference type="GeneID" id="14921068"/>
<dbReference type="Gene3D" id="3.60.40.10">
    <property type="entry name" value="PPM-type phosphatase domain"/>
    <property type="match status" value="1"/>
</dbReference>
<dbReference type="PROSITE" id="PS01032">
    <property type="entry name" value="PPM_1"/>
    <property type="match status" value="1"/>
</dbReference>
<dbReference type="PROSITE" id="PS51746">
    <property type="entry name" value="PPM_2"/>
    <property type="match status" value="1"/>
</dbReference>
<feature type="region of interest" description="Disordered" evidence="5">
    <location>
        <begin position="362"/>
        <end position="385"/>
    </location>
</feature>
<dbReference type="GO" id="GO:0004722">
    <property type="term" value="F:protein serine/threonine phosphatase activity"/>
    <property type="evidence" value="ECO:0007669"/>
    <property type="project" value="InterPro"/>
</dbReference>
<dbReference type="SMART" id="SM00331">
    <property type="entry name" value="PP2C_SIG"/>
    <property type="match status" value="1"/>
</dbReference>
<keyword evidence="3 4" id="KW-0904">Protein phosphatase</keyword>
<dbReference type="OMA" id="HENLSWI"/>
<dbReference type="KEGG" id="acan:ACA1_116940"/>
<dbReference type="VEuPathDB" id="AmoebaDB:ACA1_116940"/>
<dbReference type="InterPro" id="IPR001932">
    <property type="entry name" value="PPM-type_phosphatase-like_dom"/>
</dbReference>
<evidence type="ECO:0000256" key="2">
    <source>
        <dbReference type="ARBA" id="ARBA00022801"/>
    </source>
</evidence>
<keyword evidence="8" id="KW-1185">Reference proteome</keyword>
<protein>
    <submittedName>
        <fullName evidence="7">Protein phosphatase 2C domain containing protein</fullName>
    </submittedName>
</protein>
<dbReference type="InterPro" id="IPR015655">
    <property type="entry name" value="PP2C"/>
</dbReference>
<organism evidence="7 8">
    <name type="scientific">Acanthamoeba castellanii (strain ATCC 30010 / Neff)</name>
    <dbReference type="NCBI Taxonomy" id="1257118"/>
    <lineage>
        <taxon>Eukaryota</taxon>
        <taxon>Amoebozoa</taxon>
        <taxon>Discosea</taxon>
        <taxon>Longamoebia</taxon>
        <taxon>Centramoebida</taxon>
        <taxon>Acanthamoebidae</taxon>
        <taxon>Acanthamoeba</taxon>
    </lineage>
</organism>
<dbReference type="PANTHER" id="PTHR47992">
    <property type="entry name" value="PROTEIN PHOSPHATASE"/>
    <property type="match status" value="1"/>
</dbReference>
<comment type="similarity">
    <text evidence="4">Belongs to the PP2C family.</text>
</comment>
<dbReference type="InterPro" id="IPR000222">
    <property type="entry name" value="PP2C_BS"/>
</dbReference>
<evidence type="ECO:0000256" key="4">
    <source>
        <dbReference type="RuleBase" id="RU003465"/>
    </source>
</evidence>
<dbReference type="SMART" id="SM00332">
    <property type="entry name" value="PP2Cc"/>
    <property type="match status" value="1"/>
</dbReference>
<evidence type="ECO:0000256" key="5">
    <source>
        <dbReference type="SAM" id="MobiDB-lite"/>
    </source>
</evidence>
<feature type="domain" description="PPM-type phosphatase" evidence="6">
    <location>
        <begin position="26"/>
        <end position="309"/>
    </location>
</feature>
<feature type="compositionally biased region" description="Low complexity" evidence="5">
    <location>
        <begin position="365"/>
        <end position="385"/>
    </location>
</feature>
<dbReference type="InterPro" id="IPR036457">
    <property type="entry name" value="PPM-type-like_dom_sf"/>
</dbReference>
<dbReference type="SUPFAM" id="SSF81606">
    <property type="entry name" value="PP2C-like"/>
    <property type="match status" value="1"/>
</dbReference>
<dbReference type="STRING" id="1257118.L8H6Y3"/>
<evidence type="ECO:0000256" key="3">
    <source>
        <dbReference type="ARBA" id="ARBA00022912"/>
    </source>
</evidence>
<dbReference type="Proteomes" id="UP000011083">
    <property type="component" value="Unassembled WGS sequence"/>
</dbReference>
<gene>
    <name evidence="7" type="ORF">ACA1_116940</name>
</gene>
<dbReference type="EMBL" id="KB007926">
    <property type="protein sequence ID" value="ELR20221.1"/>
    <property type="molecule type" value="Genomic_DNA"/>
</dbReference>
<dbReference type="GO" id="GO:0046872">
    <property type="term" value="F:metal ion binding"/>
    <property type="evidence" value="ECO:0007669"/>
    <property type="project" value="UniProtKB-KW"/>
</dbReference>
<evidence type="ECO:0000256" key="1">
    <source>
        <dbReference type="ARBA" id="ARBA00022723"/>
    </source>
</evidence>
<name>L8H6Y3_ACACF</name>
<keyword evidence="1" id="KW-0479">Metal-binding</keyword>
<dbReference type="OrthoDB" id="10264738at2759"/>
<accession>L8H6Y3</accession>
<dbReference type="RefSeq" id="XP_004342331.1">
    <property type="nucleotide sequence ID" value="XM_004342282.1"/>
</dbReference>
<dbReference type="Pfam" id="PF00481">
    <property type="entry name" value="PP2C"/>
    <property type="match status" value="1"/>
</dbReference>
<dbReference type="AlphaFoldDB" id="L8H6Y3"/>
<reference evidence="7 8" key="1">
    <citation type="journal article" date="2013" name="Genome Biol.">
        <title>Genome of Acanthamoeba castellanii highlights extensive lateral gene transfer and early evolution of tyrosine kinase signaling.</title>
        <authorList>
            <person name="Clarke M."/>
            <person name="Lohan A.J."/>
            <person name="Liu B."/>
            <person name="Lagkouvardos I."/>
            <person name="Roy S."/>
            <person name="Zafar N."/>
            <person name="Bertelli C."/>
            <person name="Schilde C."/>
            <person name="Kianianmomeni A."/>
            <person name="Burglin T.R."/>
            <person name="Frech C."/>
            <person name="Turcotte B."/>
            <person name="Kopec K.O."/>
            <person name="Synnott J.M."/>
            <person name="Choo C."/>
            <person name="Paponov I."/>
            <person name="Finkler A."/>
            <person name="Soon Heng Tan C."/>
            <person name="Hutchins A.P."/>
            <person name="Weinmeier T."/>
            <person name="Rattei T."/>
            <person name="Chu J.S."/>
            <person name="Gimenez G."/>
            <person name="Irimia M."/>
            <person name="Rigden D.J."/>
            <person name="Fitzpatrick D.A."/>
            <person name="Lorenzo-Morales J."/>
            <person name="Bateman A."/>
            <person name="Chiu C.H."/>
            <person name="Tang P."/>
            <person name="Hegemann P."/>
            <person name="Fromm H."/>
            <person name="Raoult D."/>
            <person name="Greub G."/>
            <person name="Miranda-Saavedra D."/>
            <person name="Chen N."/>
            <person name="Nash P."/>
            <person name="Ginger M.L."/>
            <person name="Horn M."/>
            <person name="Schaap P."/>
            <person name="Caler L."/>
            <person name="Loftus B."/>
        </authorList>
    </citation>
    <scope>NUCLEOTIDE SEQUENCE [LARGE SCALE GENOMIC DNA]</scope>
    <source>
        <strain evidence="7 8">Neff</strain>
    </source>
</reference>
<evidence type="ECO:0000259" key="6">
    <source>
        <dbReference type="PROSITE" id="PS51746"/>
    </source>
</evidence>
<proteinExistence type="inferred from homology"/>
<sequence length="385" mass="41975">MDTPSSPEVSTTTHLEKHYAHGFTLEVGSCAIQGRRPYMEDRRTIIEDLRDMMSQAGKEHSPNGAGERCSFFAVFDGHGGQLASTFASGYLHKNLVKSAHFPHDPIRALEEACEITDREFAEKYQSATSQDGTTACMVLIMGQRLYVANVGDSRAVLCRKGKAVALSDDHKPDKPSEKKRIEDSGGVVKKGSFFNIPMVYQGDGMRGGLAVSRALGDTFYKDPKRPAMEWLVSAIPEIKEESLQPGADEFFIVASDGFWDVFSNENAVLLTRELLQKKELSLADVAQTLTAKAFSRESLDNITVVIVRFISDGTMETSNEGAERADDEETDEMTVLVDEGGVVPKEDDEDLSLDVDNEVIIREVSPSPESSAAADSTSTAAAEGS</sequence>
<evidence type="ECO:0000313" key="7">
    <source>
        <dbReference type="EMBL" id="ELR20221.1"/>
    </source>
</evidence>
<dbReference type="CDD" id="cd00143">
    <property type="entry name" value="PP2Cc"/>
    <property type="match status" value="1"/>
</dbReference>